<organism evidence="2 3">
    <name type="scientific">candidate division WWE3 bacterium</name>
    <dbReference type="NCBI Taxonomy" id="2053526"/>
    <lineage>
        <taxon>Bacteria</taxon>
        <taxon>Katanobacteria</taxon>
    </lineage>
</organism>
<evidence type="ECO:0000259" key="1">
    <source>
        <dbReference type="Pfam" id="PF05697"/>
    </source>
</evidence>
<gene>
    <name evidence="2" type="ORF">KC571_03395</name>
</gene>
<dbReference type="GO" id="GO:0043022">
    <property type="term" value="F:ribosome binding"/>
    <property type="evidence" value="ECO:0007669"/>
    <property type="project" value="TreeGrafter"/>
</dbReference>
<evidence type="ECO:0000313" key="2">
    <source>
        <dbReference type="EMBL" id="MCA9390425.1"/>
    </source>
</evidence>
<reference evidence="2" key="2">
    <citation type="journal article" date="2021" name="Microbiome">
        <title>Successional dynamics and alternative stable states in a saline activated sludge microbial community over 9 years.</title>
        <authorList>
            <person name="Wang Y."/>
            <person name="Ye J."/>
            <person name="Ju F."/>
            <person name="Liu L."/>
            <person name="Boyd J.A."/>
            <person name="Deng Y."/>
            <person name="Parks D.H."/>
            <person name="Jiang X."/>
            <person name="Yin X."/>
            <person name="Woodcroft B.J."/>
            <person name="Tyson G.W."/>
            <person name="Hugenholtz P."/>
            <person name="Polz M.F."/>
            <person name="Zhang T."/>
        </authorList>
    </citation>
    <scope>NUCLEOTIDE SEQUENCE</scope>
    <source>
        <strain evidence="2">HKST-UBA01</strain>
    </source>
</reference>
<sequence length="122" mass="13956">MKIERNDLKDQEIQFTITASADDITNAKDQALEFLGKEINVPGFRKGKAPAKEIRSRVGELRLLQEAIEILVDLGYRQVLTENKELFPLVEPRIDIKDEDSLIAEESQFVFDLIITNRPEVT</sequence>
<dbReference type="InterPro" id="IPR008881">
    <property type="entry name" value="Trigger_fac_ribosome-bd_bac"/>
</dbReference>
<dbReference type="AlphaFoldDB" id="A0A955LH00"/>
<dbReference type="Gene3D" id="3.30.70.1050">
    <property type="entry name" value="Trigger factor ribosome-binding domain"/>
    <property type="match status" value="1"/>
</dbReference>
<dbReference type="GO" id="GO:0044183">
    <property type="term" value="F:protein folding chaperone"/>
    <property type="evidence" value="ECO:0007669"/>
    <property type="project" value="TreeGrafter"/>
</dbReference>
<feature type="non-terminal residue" evidence="2">
    <location>
        <position position="122"/>
    </location>
</feature>
<proteinExistence type="predicted"/>
<dbReference type="PANTHER" id="PTHR30560:SF3">
    <property type="entry name" value="TRIGGER FACTOR-LIKE PROTEIN TIG, CHLOROPLASTIC"/>
    <property type="match status" value="1"/>
</dbReference>
<name>A0A955LH00_UNCKA</name>
<reference evidence="2" key="1">
    <citation type="submission" date="2020-04" db="EMBL/GenBank/DDBJ databases">
        <authorList>
            <person name="Zhang T."/>
        </authorList>
    </citation>
    <scope>NUCLEOTIDE SEQUENCE</scope>
    <source>
        <strain evidence="2">HKST-UBA01</strain>
    </source>
</reference>
<dbReference type="GO" id="GO:0003755">
    <property type="term" value="F:peptidyl-prolyl cis-trans isomerase activity"/>
    <property type="evidence" value="ECO:0007669"/>
    <property type="project" value="TreeGrafter"/>
</dbReference>
<dbReference type="InterPro" id="IPR005215">
    <property type="entry name" value="Trig_fac"/>
</dbReference>
<protein>
    <submittedName>
        <fullName evidence="2">Trigger factor family protein</fullName>
    </submittedName>
</protein>
<accession>A0A955LH00</accession>
<feature type="domain" description="Trigger factor ribosome-binding bacterial" evidence="1">
    <location>
        <begin position="1"/>
        <end position="122"/>
    </location>
</feature>
<dbReference type="SUPFAM" id="SSF102735">
    <property type="entry name" value="Trigger factor ribosome-binding domain"/>
    <property type="match status" value="1"/>
</dbReference>
<dbReference type="PANTHER" id="PTHR30560">
    <property type="entry name" value="TRIGGER FACTOR CHAPERONE AND PEPTIDYL-PROLYL CIS/TRANS ISOMERASE"/>
    <property type="match status" value="1"/>
</dbReference>
<dbReference type="GO" id="GO:0051083">
    <property type="term" value="P:'de novo' cotranslational protein folding"/>
    <property type="evidence" value="ECO:0007669"/>
    <property type="project" value="TreeGrafter"/>
</dbReference>
<dbReference type="Proteomes" id="UP000701698">
    <property type="component" value="Unassembled WGS sequence"/>
</dbReference>
<dbReference type="GO" id="GO:0043335">
    <property type="term" value="P:protein unfolding"/>
    <property type="evidence" value="ECO:0007669"/>
    <property type="project" value="TreeGrafter"/>
</dbReference>
<dbReference type="Pfam" id="PF05697">
    <property type="entry name" value="Trigger_N"/>
    <property type="match status" value="1"/>
</dbReference>
<dbReference type="InterPro" id="IPR036611">
    <property type="entry name" value="Trigger_fac_ribosome-bd_sf"/>
</dbReference>
<dbReference type="GO" id="GO:0015031">
    <property type="term" value="P:protein transport"/>
    <property type="evidence" value="ECO:0007669"/>
    <property type="project" value="InterPro"/>
</dbReference>
<evidence type="ECO:0000313" key="3">
    <source>
        <dbReference type="Proteomes" id="UP000701698"/>
    </source>
</evidence>
<dbReference type="EMBL" id="JAGQKX010000092">
    <property type="protein sequence ID" value="MCA9390425.1"/>
    <property type="molecule type" value="Genomic_DNA"/>
</dbReference>
<comment type="caution">
    <text evidence="2">The sequence shown here is derived from an EMBL/GenBank/DDBJ whole genome shotgun (WGS) entry which is preliminary data.</text>
</comment>